<gene>
    <name evidence="2" type="ORF">BDQ12DRAFT_217762</name>
</gene>
<evidence type="ECO:0000313" key="3">
    <source>
        <dbReference type="Proteomes" id="UP000308652"/>
    </source>
</evidence>
<dbReference type="Proteomes" id="UP000308652">
    <property type="component" value="Unassembled WGS sequence"/>
</dbReference>
<dbReference type="STRING" id="68775.A0A5C3LEI9"/>
<protein>
    <submittedName>
        <fullName evidence="2">Uncharacterized protein</fullName>
    </submittedName>
</protein>
<organism evidence="2 3">
    <name type="scientific">Crucibulum laeve</name>
    <dbReference type="NCBI Taxonomy" id="68775"/>
    <lineage>
        <taxon>Eukaryota</taxon>
        <taxon>Fungi</taxon>
        <taxon>Dikarya</taxon>
        <taxon>Basidiomycota</taxon>
        <taxon>Agaricomycotina</taxon>
        <taxon>Agaricomycetes</taxon>
        <taxon>Agaricomycetidae</taxon>
        <taxon>Agaricales</taxon>
        <taxon>Agaricineae</taxon>
        <taxon>Nidulariaceae</taxon>
        <taxon>Crucibulum</taxon>
    </lineage>
</organism>
<reference evidence="2 3" key="1">
    <citation type="journal article" date="2019" name="Nat. Ecol. Evol.">
        <title>Megaphylogeny resolves global patterns of mushroom evolution.</title>
        <authorList>
            <person name="Varga T."/>
            <person name="Krizsan K."/>
            <person name="Foldi C."/>
            <person name="Dima B."/>
            <person name="Sanchez-Garcia M."/>
            <person name="Sanchez-Ramirez S."/>
            <person name="Szollosi G.J."/>
            <person name="Szarkandi J.G."/>
            <person name="Papp V."/>
            <person name="Albert L."/>
            <person name="Andreopoulos W."/>
            <person name="Angelini C."/>
            <person name="Antonin V."/>
            <person name="Barry K.W."/>
            <person name="Bougher N.L."/>
            <person name="Buchanan P."/>
            <person name="Buyck B."/>
            <person name="Bense V."/>
            <person name="Catcheside P."/>
            <person name="Chovatia M."/>
            <person name="Cooper J."/>
            <person name="Damon W."/>
            <person name="Desjardin D."/>
            <person name="Finy P."/>
            <person name="Geml J."/>
            <person name="Haridas S."/>
            <person name="Hughes K."/>
            <person name="Justo A."/>
            <person name="Karasinski D."/>
            <person name="Kautmanova I."/>
            <person name="Kiss B."/>
            <person name="Kocsube S."/>
            <person name="Kotiranta H."/>
            <person name="LaButti K.M."/>
            <person name="Lechner B.E."/>
            <person name="Liimatainen K."/>
            <person name="Lipzen A."/>
            <person name="Lukacs Z."/>
            <person name="Mihaltcheva S."/>
            <person name="Morgado L.N."/>
            <person name="Niskanen T."/>
            <person name="Noordeloos M.E."/>
            <person name="Ohm R.A."/>
            <person name="Ortiz-Santana B."/>
            <person name="Ovrebo C."/>
            <person name="Racz N."/>
            <person name="Riley R."/>
            <person name="Savchenko A."/>
            <person name="Shiryaev A."/>
            <person name="Soop K."/>
            <person name="Spirin V."/>
            <person name="Szebenyi C."/>
            <person name="Tomsovsky M."/>
            <person name="Tulloss R.E."/>
            <person name="Uehling J."/>
            <person name="Grigoriev I.V."/>
            <person name="Vagvolgyi C."/>
            <person name="Papp T."/>
            <person name="Martin F.M."/>
            <person name="Miettinen O."/>
            <person name="Hibbett D.S."/>
            <person name="Nagy L.G."/>
        </authorList>
    </citation>
    <scope>NUCLEOTIDE SEQUENCE [LARGE SCALE GENOMIC DNA]</scope>
    <source>
        <strain evidence="2 3">CBS 166.37</strain>
    </source>
</reference>
<proteinExistence type="predicted"/>
<evidence type="ECO:0000256" key="1">
    <source>
        <dbReference type="SAM" id="MobiDB-lite"/>
    </source>
</evidence>
<dbReference type="AlphaFoldDB" id="A0A5C3LEI9"/>
<sequence length="120" mass="13004">MLKEGRLVTKKKYGCLGYIPCPDYGNPINRVRPIHYAIEKAKFPDLAPFNEPSFVTDDKVDDYVPEPPKPANPPVGNGAAVAAGQVVISAELNQRLTSIDSSLSRIATALELLVEKLAAK</sequence>
<feature type="region of interest" description="Disordered" evidence="1">
    <location>
        <begin position="57"/>
        <end position="76"/>
    </location>
</feature>
<name>A0A5C3LEI9_9AGAR</name>
<evidence type="ECO:0000313" key="2">
    <source>
        <dbReference type="EMBL" id="TFK31277.1"/>
    </source>
</evidence>
<dbReference type="EMBL" id="ML213794">
    <property type="protein sequence ID" value="TFK31277.1"/>
    <property type="molecule type" value="Genomic_DNA"/>
</dbReference>
<accession>A0A5C3LEI9</accession>
<keyword evidence="3" id="KW-1185">Reference proteome</keyword>